<keyword evidence="2" id="KW-0805">Transcription regulation</keyword>
<proteinExistence type="predicted"/>
<dbReference type="InterPro" id="IPR047057">
    <property type="entry name" value="MerR_fam"/>
</dbReference>
<evidence type="ECO:0000256" key="3">
    <source>
        <dbReference type="ARBA" id="ARBA00023125"/>
    </source>
</evidence>
<evidence type="ECO:0000256" key="1">
    <source>
        <dbReference type="ARBA" id="ARBA00022491"/>
    </source>
</evidence>
<keyword evidence="3" id="KW-0238">DNA-binding</keyword>
<dbReference type="AlphaFoldDB" id="A0A644YW45"/>
<dbReference type="PROSITE" id="PS50937">
    <property type="entry name" value="HTH_MERR_2"/>
    <property type="match status" value="1"/>
</dbReference>
<dbReference type="InterPro" id="IPR000551">
    <property type="entry name" value="MerR-type_HTH_dom"/>
</dbReference>
<keyword evidence="4" id="KW-0804">Transcription</keyword>
<gene>
    <name evidence="6" type="ORF">SDC9_78630</name>
</gene>
<accession>A0A644YW45</accession>
<name>A0A644YW45_9ZZZZ</name>
<dbReference type="GO" id="GO:0003677">
    <property type="term" value="F:DNA binding"/>
    <property type="evidence" value="ECO:0007669"/>
    <property type="project" value="UniProtKB-KW"/>
</dbReference>
<dbReference type="Gene3D" id="1.10.1660.10">
    <property type="match status" value="1"/>
</dbReference>
<dbReference type="Pfam" id="PF13411">
    <property type="entry name" value="MerR_1"/>
    <property type="match status" value="1"/>
</dbReference>
<dbReference type="InterPro" id="IPR009061">
    <property type="entry name" value="DNA-bd_dom_put_sf"/>
</dbReference>
<reference evidence="6" key="1">
    <citation type="submission" date="2019-08" db="EMBL/GenBank/DDBJ databases">
        <authorList>
            <person name="Kucharzyk K."/>
            <person name="Murdoch R.W."/>
            <person name="Higgins S."/>
            <person name="Loffler F."/>
        </authorList>
    </citation>
    <scope>NUCLEOTIDE SEQUENCE</scope>
</reference>
<evidence type="ECO:0000256" key="2">
    <source>
        <dbReference type="ARBA" id="ARBA00023015"/>
    </source>
</evidence>
<keyword evidence="1" id="KW-0678">Repressor</keyword>
<sequence length="266" mass="30076">MRYKIGDIAAQFGVSTQTVRNYEQSHFLAPERRKGSTTREYDPASVKRVGNLRRFLSYGFSMEEARALFSYDDPEQFIAAFEGRIASTKEQIIRQMLLVEAMERRIADLQLIGSLLDRCRIEACPKTLFLVTRRGEELLHSHTVTEWTALLPFIGDGRSGKFAPGEHIKRGYIIIADVARQLGLSSAPPVHILEETLCAHTVIWEQVPQPTEVGLAPALEHIALQGLRPRGDWFGRCLMVSQEMLGIDRPTPGGLFYEFWIPVTSM</sequence>
<dbReference type="GO" id="GO:0003700">
    <property type="term" value="F:DNA-binding transcription factor activity"/>
    <property type="evidence" value="ECO:0007669"/>
    <property type="project" value="InterPro"/>
</dbReference>
<evidence type="ECO:0000256" key="4">
    <source>
        <dbReference type="ARBA" id="ARBA00023163"/>
    </source>
</evidence>
<feature type="domain" description="HTH merR-type" evidence="5">
    <location>
        <begin position="1"/>
        <end position="71"/>
    </location>
</feature>
<dbReference type="SMART" id="SM00422">
    <property type="entry name" value="HTH_MERR"/>
    <property type="match status" value="1"/>
</dbReference>
<organism evidence="6">
    <name type="scientific">bioreactor metagenome</name>
    <dbReference type="NCBI Taxonomy" id="1076179"/>
    <lineage>
        <taxon>unclassified sequences</taxon>
        <taxon>metagenomes</taxon>
        <taxon>ecological metagenomes</taxon>
    </lineage>
</organism>
<comment type="caution">
    <text evidence="6">The sequence shown here is derived from an EMBL/GenBank/DDBJ whole genome shotgun (WGS) entry which is preliminary data.</text>
</comment>
<evidence type="ECO:0000313" key="6">
    <source>
        <dbReference type="EMBL" id="MPM32071.1"/>
    </source>
</evidence>
<dbReference type="EMBL" id="VSSQ01006258">
    <property type="protein sequence ID" value="MPM32071.1"/>
    <property type="molecule type" value="Genomic_DNA"/>
</dbReference>
<dbReference type="PANTHER" id="PTHR30204">
    <property type="entry name" value="REDOX-CYCLING DRUG-SENSING TRANSCRIPTIONAL ACTIVATOR SOXR"/>
    <property type="match status" value="1"/>
</dbReference>
<dbReference type="SUPFAM" id="SSF46955">
    <property type="entry name" value="Putative DNA-binding domain"/>
    <property type="match status" value="1"/>
</dbReference>
<evidence type="ECO:0000259" key="5">
    <source>
        <dbReference type="PROSITE" id="PS50937"/>
    </source>
</evidence>
<dbReference type="PANTHER" id="PTHR30204:SF69">
    <property type="entry name" value="MERR-FAMILY TRANSCRIPTIONAL REGULATOR"/>
    <property type="match status" value="1"/>
</dbReference>
<protein>
    <recommendedName>
        <fullName evidence="5">HTH merR-type domain-containing protein</fullName>
    </recommendedName>
</protein>